<dbReference type="EnsemblMetazoa" id="LLOJ002121-RA">
    <property type="protein sequence ID" value="LLOJ002121-PA"/>
    <property type="gene ID" value="LLOJ002121"/>
</dbReference>
<organism evidence="3 4">
    <name type="scientific">Lutzomyia longipalpis</name>
    <name type="common">Sand fly</name>
    <dbReference type="NCBI Taxonomy" id="7200"/>
    <lineage>
        <taxon>Eukaryota</taxon>
        <taxon>Metazoa</taxon>
        <taxon>Ecdysozoa</taxon>
        <taxon>Arthropoda</taxon>
        <taxon>Hexapoda</taxon>
        <taxon>Insecta</taxon>
        <taxon>Pterygota</taxon>
        <taxon>Neoptera</taxon>
        <taxon>Endopterygota</taxon>
        <taxon>Diptera</taxon>
        <taxon>Nematocera</taxon>
        <taxon>Psychodoidea</taxon>
        <taxon>Psychodidae</taxon>
        <taxon>Lutzomyia</taxon>
        <taxon>Lutzomyia</taxon>
    </lineage>
</organism>
<feature type="compositionally biased region" description="Basic and acidic residues" evidence="1">
    <location>
        <begin position="206"/>
        <end position="220"/>
    </location>
</feature>
<dbReference type="VEuPathDB" id="VectorBase:LLOJ002121"/>
<dbReference type="InterPro" id="IPR043225">
    <property type="entry name" value="BACK_BTBD8"/>
</dbReference>
<dbReference type="Proteomes" id="UP000092461">
    <property type="component" value="Unassembled WGS sequence"/>
</dbReference>
<keyword evidence="4" id="KW-1185">Reference proteome</keyword>
<feature type="compositionally biased region" description="Basic and acidic residues" evidence="1">
    <location>
        <begin position="1171"/>
        <end position="1200"/>
    </location>
</feature>
<dbReference type="PROSITE" id="PS50097">
    <property type="entry name" value="BTB"/>
    <property type="match status" value="1"/>
</dbReference>
<proteinExistence type="predicted"/>
<feature type="compositionally biased region" description="Basic and acidic residues" evidence="1">
    <location>
        <begin position="128"/>
        <end position="138"/>
    </location>
</feature>
<evidence type="ECO:0000256" key="1">
    <source>
        <dbReference type="SAM" id="MobiDB-lite"/>
    </source>
</evidence>
<sequence length="1382" mass="152997">MSDSSSESRRGMRDDERPKVPNTKEEKQRQNEEIVTLETSSVSSESGSWEIFPTPTKSNNASSSSLIKQPLSLQATCRQFLDHQTDEKAEVETGRDPPATACFIDASSLMDETEVAFASPARAKGYDIKDQYSSDSDGKCPSGSDFFTSDNPPKHHQDDAKKECEKKQGSVVFRGAIRQYSGHFVDPVLVDQALSECSTSSPSVTKSDHNHHHDSDETPSRKSSTSPPIMSGGVSVEDFSPKVFSSPQTKRRTEMCPILSGGVSHEDFASSSKPDLLKHATLKQASWVIDMSLSPKSHEPDIITSESLDTDSLKCKSAPIVVSCDTPLMKSTGFYIPLDTDEVKEPTSLPDLGTSKSGSSKNIFSMFIDIGEKKPVAKKGPVKSRLTKSLAQSKEVEQVATEGRNSAESSKCIMNIFESIPILSSSSCTSNDFTASNKESSASERERSDRSMTSEENIQREEEANDEPARSKNDETFVMQAVQEAGKLSNTLSLTSLATDVDDNTLQNGETSGCSTDDQETPGKIGKSVKISSEKHTMESLRATIEKQKKLLDTVAEGGGESGGFVRLSDLDKPVKAFHLKQSQHKRVKSYEKCIWNMSKSTEFTNRINLASSFENSRSLSRLFPHLNSVFSHSLPNNVGEETISEIQDMFISDMSGESSATSTTYSRSGLESVDESTISSRQPRRLGEDLLKLFLQELGTDVTIDIDGRKIGAHKCILRSRCQYFAAILAGDWIATAGNTIALPGYSYESVHFALCHIYSGATHPPEGISLMELAALADLLGLEGLREITAYALKTNYCHNFHKPCSSCIDGVLKVLPVALTHGLDDLYRKCLKWCCKHYMKIWSTRAFSNLSSDLRLRLQQQIINHITSETVLNLHLESEDLLTVLAPCRWALHIDHTIRNILDATTTYVSEHFSSLLASDSFLSLGHDRSSDISRLETFLLRSAATLSPEQACRTYQRINRLNIVLTEKRNIDDAPDSVDWSTDFIHLVAAILSAVEQCLVRQCSKAMRTNTWHRMDIELKKKIQKLSRIPESHAERRSRPINRELHNQSPSYHNRNQSLHQIRLAIQAHSSGRHIVPPIVAPIGTYRPSIHTQTSHAVDHHVPNIHQKVDKSVQANRDLSKPKVEEAKNRKDAPKTTKATKVASNNPNNVFNRLSNTNAFPKRLKPIKSDGGEGQKLHDGQKMHEGQKLSRSKKESSGTNLSIDSLAESVKSSHKSQESLKRCNTKSVQSSYSDFPSIVSTVSNNARNRPKSGSKIPLSTMPTTNPPLVRKSFLSERSRQILERKKAQQEKFIGNDSKDSKSSTPTKKTPRTSTKDTAPKKVGKTSKKPGKVVEKEKSFGDQSEDKILKESTSKLERSSTFCKEKSDIPGFDLNFAAD</sequence>
<feature type="region of interest" description="Disordered" evidence="1">
    <location>
        <begin position="128"/>
        <end position="163"/>
    </location>
</feature>
<accession>A0A1B0CCQ3</accession>
<dbReference type="CDD" id="cd18490">
    <property type="entry name" value="BACK_BTBD8"/>
    <property type="match status" value="1"/>
</dbReference>
<name>A0A1B0CCQ3_LUTLO</name>
<dbReference type="Pfam" id="PF00651">
    <property type="entry name" value="BTB"/>
    <property type="match status" value="1"/>
</dbReference>
<feature type="region of interest" description="Disordered" evidence="1">
    <location>
        <begin position="1033"/>
        <end position="1057"/>
    </location>
</feature>
<feature type="compositionally biased region" description="Basic and acidic residues" evidence="1">
    <location>
        <begin position="1335"/>
        <end position="1371"/>
    </location>
</feature>
<dbReference type="CDD" id="cd18286">
    <property type="entry name" value="BTB2_POZ_BTBD8"/>
    <property type="match status" value="1"/>
</dbReference>
<feature type="compositionally biased region" description="Low complexity" evidence="1">
    <location>
        <begin position="1306"/>
        <end position="1316"/>
    </location>
</feature>
<dbReference type="SUPFAM" id="SSF54695">
    <property type="entry name" value="POZ domain"/>
    <property type="match status" value="1"/>
</dbReference>
<dbReference type="VEuPathDB" id="VectorBase:LLONM1_010521"/>
<dbReference type="Pfam" id="PF26017">
    <property type="entry name" value="BACK_BTBD8"/>
    <property type="match status" value="1"/>
</dbReference>
<feature type="region of interest" description="Disordered" evidence="1">
    <location>
        <begin position="428"/>
        <end position="472"/>
    </location>
</feature>
<feature type="region of interest" description="Disordered" evidence="1">
    <location>
        <begin position="378"/>
        <end position="407"/>
    </location>
</feature>
<evidence type="ECO:0000259" key="2">
    <source>
        <dbReference type="PROSITE" id="PS50097"/>
    </source>
</evidence>
<evidence type="ECO:0000313" key="4">
    <source>
        <dbReference type="Proteomes" id="UP000092461"/>
    </source>
</evidence>
<feature type="compositionally biased region" description="Polar residues" evidence="1">
    <location>
        <begin position="1141"/>
        <end position="1163"/>
    </location>
</feature>
<feature type="region of interest" description="Disordered" evidence="1">
    <location>
        <begin position="1112"/>
        <end position="1382"/>
    </location>
</feature>
<feature type="domain" description="BTB" evidence="2">
    <location>
        <begin position="701"/>
        <end position="768"/>
    </location>
</feature>
<feature type="region of interest" description="Disordered" evidence="1">
    <location>
        <begin position="198"/>
        <end position="247"/>
    </location>
</feature>
<protein>
    <recommendedName>
        <fullName evidence="2">BTB domain-containing protein</fullName>
    </recommendedName>
</protein>
<feature type="compositionally biased region" description="Basic and acidic residues" evidence="1">
    <location>
        <begin position="1"/>
        <end position="32"/>
    </location>
</feature>
<feature type="compositionally biased region" description="Basic and acidic residues" evidence="1">
    <location>
        <begin position="1033"/>
        <end position="1050"/>
    </location>
</feature>
<feature type="compositionally biased region" description="Basic and acidic residues" evidence="1">
    <location>
        <begin position="1122"/>
        <end position="1139"/>
    </location>
</feature>
<dbReference type="InterPro" id="IPR000210">
    <property type="entry name" value="BTB/POZ_dom"/>
</dbReference>
<feature type="compositionally biased region" description="Basic and acidic residues" evidence="1">
    <location>
        <begin position="441"/>
        <end position="472"/>
    </location>
</feature>
<feature type="region of interest" description="Disordered" evidence="1">
    <location>
        <begin position="503"/>
        <end position="525"/>
    </location>
</feature>
<dbReference type="Gene3D" id="3.30.710.10">
    <property type="entry name" value="Potassium Channel Kv1.1, Chain A"/>
    <property type="match status" value="1"/>
</dbReference>
<dbReference type="PANTHER" id="PTHR22427:SF7">
    <property type="entry name" value="GH15728P"/>
    <property type="match status" value="1"/>
</dbReference>
<dbReference type="SMART" id="SM00225">
    <property type="entry name" value="BTB"/>
    <property type="match status" value="1"/>
</dbReference>
<feature type="compositionally biased region" description="Basic and acidic residues" evidence="1">
    <location>
        <begin position="152"/>
        <end position="163"/>
    </location>
</feature>
<feature type="compositionally biased region" description="Basic residues" evidence="1">
    <location>
        <begin position="1325"/>
        <end position="1334"/>
    </location>
</feature>
<feature type="compositionally biased region" description="Polar residues" evidence="1">
    <location>
        <begin position="504"/>
        <end position="516"/>
    </location>
</feature>
<feature type="compositionally biased region" description="Polar residues" evidence="1">
    <location>
        <begin position="55"/>
        <end position="65"/>
    </location>
</feature>
<dbReference type="InterPro" id="IPR011333">
    <property type="entry name" value="SKP1/BTB/POZ_sf"/>
</dbReference>
<evidence type="ECO:0000313" key="3">
    <source>
        <dbReference type="EnsemblMetazoa" id="LLOJ002121-PA"/>
    </source>
</evidence>
<dbReference type="PANTHER" id="PTHR22427">
    <property type="entry name" value="GH15728P"/>
    <property type="match status" value="1"/>
</dbReference>
<feature type="compositionally biased region" description="Low complexity" evidence="1">
    <location>
        <begin position="33"/>
        <end position="51"/>
    </location>
</feature>
<feature type="compositionally biased region" description="Polar residues" evidence="1">
    <location>
        <begin position="1229"/>
        <end position="1251"/>
    </location>
</feature>
<feature type="region of interest" description="Disordered" evidence="1">
    <location>
        <begin position="1"/>
        <end position="65"/>
    </location>
</feature>
<reference evidence="3" key="1">
    <citation type="submission" date="2020-05" db="UniProtKB">
        <authorList>
            <consortium name="EnsemblMetazoa"/>
        </authorList>
    </citation>
    <scope>IDENTIFICATION</scope>
    <source>
        <strain evidence="3">Jacobina</strain>
    </source>
</reference>
<feature type="compositionally biased region" description="Basic and acidic residues" evidence="1">
    <location>
        <begin position="1277"/>
        <end position="1293"/>
    </location>
</feature>
<dbReference type="EMBL" id="AJWK01006981">
    <property type="status" value="NOT_ANNOTATED_CDS"/>
    <property type="molecule type" value="Genomic_DNA"/>
</dbReference>